<name>A0A426TQF7_9CHLR</name>
<dbReference type="SUPFAM" id="SSF54001">
    <property type="entry name" value="Cysteine proteinases"/>
    <property type="match status" value="1"/>
</dbReference>
<evidence type="ECO:0000256" key="1">
    <source>
        <dbReference type="ARBA" id="ARBA00008455"/>
    </source>
</evidence>
<dbReference type="InterPro" id="IPR039417">
    <property type="entry name" value="Peptidase_C1A_papain-like"/>
</dbReference>
<reference evidence="3 4" key="1">
    <citation type="submission" date="2018-12" db="EMBL/GenBank/DDBJ databases">
        <title>Genome Sequence of Candidatus Viridilinea halotolerans isolated from saline sulfide-rich spring.</title>
        <authorList>
            <person name="Grouzdev D.S."/>
            <person name="Burganskaya E.I."/>
            <person name="Krutkina M.S."/>
            <person name="Sukhacheva M.V."/>
            <person name="Gorlenko V.M."/>
        </authorList>
    </citation>
    <scope>NUCLEOTIDE SEQUENCE [LARGE SCALE GENOMIC DNA]</scope>
    <source>
        <strain evidence="3">Chok-6</strain>
    </source>
</reference>
<dbReference type="InterPro" id="IPR000668">
    <property type="entry name" value="Peptidase_C1A_C"/>
</dbReference>
<feature type="non-terminal residue" evidence="3">
    <location>
        <position position="1"/>
    </location>
</feature>
<comment type="caution">
    <text evidence="3">The sequence shown here is derived from an EMBL/GenBank/DDBJ whole genome shotgun (WGS) entry which is preliminary data.</text>
</comment>
<feature type="domain" description="Peptidase C1A papain C-terminal" evidence="2">
    <location>
        <begin position="1"/>
        <end position="182"/>
    </location>
</feature>
<dbReference type="AlphaFoldDB" id="A0A426TQF7"/>
<protein>
    <recommendedName>
        <fullName evidence="2">Peptidase C1A papain C-terminal domain-containing protein</fullName>
    </recommendedName>
</protein>
<dbReference type="Gene3D" id="3.90.70.10">
    <property type="entry name" value="Cysteine proteinases"/>
    <property type="match status" value="1"/>
</dbReference>
<evidence type="ECO:0000259" key="2">
    <source>
        <dbReference type="SMART" id="SM00645"/>
    </source>
</evidence>
<dbReference type="InterPro" id="IPR013128">
    <property type="entry name" value="Peptidase_C1A"/>
</dbReference>
<proteinExistence type="inferred from homology"/>
<evidence type="ECO:0000313" key="3">
    <source>
        <dbReference type="EMBL" id="RRR65477.1"/>
    </source>
</evidence>
<dbReference type="GO" id="GO:0006508">
    <property type="term" value="P:proteolysis"/>
    <property type="evidence" value="ECO:0007669"/>
    <property type="project" value="InterPro"/>
</dbReference>
<sequence>KDGSRRNLSEQHLISCNTHNWGCSGGWYAFGYYIGAELDVNASRGVVYAQSFPYQAADVACNAPYQHHEQLMAWHYVTPDAQRVGLDAVADLKHAIHTHGPVATTVCVGDAFSQYRGGIFSTDERNHCADAHINHGVVIVGWDDHTSTWIVRNSWGTQWGEQGYMRIRYGTSNIGYLSAYVVYEPNTPTELDSMQHKTYLPLVLR</sequence>
<dbReference type="Proteomes" id="UP000280307">
    <property type="component" value="Unassembled WGS sequence"/>
</dbReference>
<dbReference type="InterPro" id="IPR025660">
    <property type="entry name" value="Pept_his_AS"/>
</dbReference>
<dbReference type="PROSITE" id="PS00639">
    <property type="entry name" value="THIOL_PROTEASE_HIS"/>
    <property type="match status" value="1"/>
</dbReference>
<dbReference type="Pfam" id="PF00112">
    <property type="entry name" value="Peptidase_C1"/>
    <property type="match status" value="1"/>
</dbReference>
<dbReference type="CDD" id="cd02248">
    <property type="entry name" value="Peptidase_C1A"/>
    <property type="match status" value="1"/>
</dbReference>
<comment type="similarity">
    <text evidence="1">Belongs to the peptidase C1 family.</text>
</comment>
<dbReference type="InterPro" id="IPR038765">
    <property type="entry name" value="Papain-like_cys_pep_sf"/>
</dbReference>
<dbReference type="EMBL" id="RSAS01000948">
    <property type="protein sequence ID" value="RRR65477.1"/>
    <property type="molecule type" value="Genomic_DNA"/>
</dbReference>
<accession>A0A426TQF7</accession>
<dbReference type="SMART" id="SM00645">
    <property type="entry name" value="Pept_C1"/>
    <property type="match status" value="1"/>
</dbReference>
<organism evidence="3 4">
    <name type="scientific">Candidatus Viridilinea halotolerans</name>
    <dbReference type="NCBI Taxonomy" id="2491704"/>
    <lineage>
        <taxon>Bacteria</taxon>
        <taxon>Bacillati</taxon>
        <taxon>Chloroflexota</taxon>
        <taxon>Chloroflexia</taxon>
        <taxon>Chloroflexales</taxon>
        <taxon>Chloroflexineae</taxon>
        <taxon>Oscillochloridaceae</taxon>
        <taxon>Candidatus Viridilinea</taxon>
    </lineage>
</organism>
<evidence type="ECO:0000313" key="4">
    <source>
        <dbReference type="Proteomes" id="UP000280307"/>
    </source>
</evidence>
<dbReference type="GO" id="GO:0008234">
    <property type="term" value="F:cysteine-type peptidase activity"/>
    <property type="evidence" value="ECO:0007669"/>
    <property type="project" value="InterPro"/>
</dbReference>
<gene>
    <name evidence="3" type="ORF">EI684_23020</name>
</gene>
<dbReference type="PANTHER" id="PTHR12411">
    <property type="entry name" value="CYSTEINE PROTEASE FAMILY C1-RELATED"/>
    <property type="match status" value="1"/>
</dbReference>